<dbReference type="InterPro" id="IPR036188">
    <property type="entry name" value="FAD/NAD-bd_sf"/>
</dbReference>
<dbReference type="RefSeq" id="WP_349244737.1">
    <property type="nucleotide sequence ID" value="NZ_JASCXX010000010.1"/>
</dbReference>
<dbReference type="GO" id="GO:0009061">
    <property type="term" value="P:anaerobic respiration"/>
    <property type="evidence" value="ECO:0007669"/>
    <property type="project" value="TreeGrafter"/>
</dbReference>
<dbReference type="EMBL" id="JASCXX010000010">
    <property type="protein sequence ID" value="MDI6449328.1"/>
    <property type="molecule type" value="Genomic_DNA"/>
</dbReference>
<name>A0AAW6U0K4_9BACT</name>
<evidence type="ECO:0000313" key="5">
    <source>
        <dbReference type="EMBL" id="MDI6449328.1"/>
    </source>
</evidence>
<evidence type="ECO:0000256" key="1">
    <source>
        <dbReference type="ARBA" id="ARBA00001974"/>
    </source>
</evidence>
<evidence type="ECO:0000259" key="4">
    <source>
        <dbReference type="Pfam" id="PF00890"/>
    </source>
</evidence>
<dbReference type="GO" id="GO:0050660">
    <property type="term" value="F:flavin adenine dinucleotide binding"/>
    <property type="evidence" value="ECO:0007669"/>
    <property type="project" value="TreeGrafter"/>
</dbReference>
<evidence type="ECO:0000256" key="3">
    <source>
        <dbReference type="ARBA" id="ARBA00023002"/>
    </source>
</evidence>
<dbReference type="Pfam" id="PF00890">
    <property type="entry name" value="FAD_binding_2"/>
    <property type="match status" value="1"/>
</dbReference>
<proteinExistence type="predicted"/>
<accession>A0AAW6U0K4</accession>
<feature type="domain" description="FAD-dependent oxidoreductase 2 FAD-binding" evidence="4">
    <location>
        <begin position="18"/>
        <end position="458"/>
    </location>
</feature>
<comment type="caution">
    <text evidence="5">The sequence shown here is derived from an EMBL/GenBank/DDBJ whole genome shotgun (WGS) entry which is preliminary data.</text>
</comment>
<organism evidence="5 6">
    <name type="scientific">Anaerobaca lacustris</name>
    <dbReference type="NCBI Taxonomy" id="3044600"/>
    <lineage>
        <taxon>Bacteria</taxon>
        <taxon>Pseudomonadati</taxon>
        <taxon>Planctomycetota</taxon>
        <taxon>Phycisphaerae</taxon>
        <taxon>Sedimentisphaerales</taxon>
        <taxon>Anaerobacaceae</taxon>
        <taxon>Anaerobaca</taxon>
    </lineage>
</organism>
<evidence type="ECO:0000256" key="2">
    <source>
        <dbReference type="ARBA" id="ARBA00022630"/>
    </source>
</evidence>
<reference evidence="5" key="1">
    <citation type="submission" date="2023-05" db="EMBL/GenBank/DDBJ databases">
        <title>Anaerotaeda fermentans gen. nov., sp. nov., a novel anaerobic planctomycete of the new family within the order Sedimentisphaerales isolated from Taman Peninsula, Russia.</title>
        <authorList>
            <person name="Khomyakova M.A."/>
            <person name="Merkel A.Y."/>
            <person name="Slobodkin A.I."/>
        </authorList>
    </citation>
    <scope>NUCLEOTIDE SEQUENCE</scope>
    <source>
        <strain evidence="5">M17dextr</strain>
    </source>
</reference>
<evidence type="ECO:0000313" key="6">
    <source>
        <dbReference type="Proteomes" id="UP001431776"/>
    </source>
</evidence>
<gene>
    <name evidence="5" type="ORF">QJ522_09770</name>
</gene>
<dbReference type="PANTHER" id="PTHR11632:SF51">
    <property type="entry name" value="SUCCINATE DEHYDROGENASE [UBIQUINONE] FLAVOPROTEIN SUBUNIT, MITOCHONDRIAL"/>
    <property type="match status" value="1"/>
</dbReference>
<sequence length="678" mass="73619">MKTRKIARQTIAVHSYNTIIVGAGAAGMNCAVHLYEFLTGKGVKDAQKRIAVITGGLKLGASRMSGSDKQTYYKQGTSPEIPDCAEEFAKTLLAGGCCHGDLALAEGISSLREFSHLVQAGVPFPTDAMGTFIGYKTDHDPAERATSAGPKTSRFMSECLQRQVQACGIEIFDKQEAAHLLTVGQGKAKRIAGLVTLQRSNVTDSDWGLSVFLAENVVLAAGGPGALYKTSVYPEGQIGIHGLAFQAGLAAENITESQFGLASIKFRWNVSGTYMQALPRLFSTDANGKDEREFLADFFPTMSKMATDIFLKGYQWPFDPQRIENHQSSLIDVLVFNETQKGRRVFMDFRKNPIGNASMKPFDIKDLEPEAYDYLDKAGAFQATPIKRLAHMNPLAIDIYKENGIDLYKEPLEIAVCAQHNNGGFAINKWWESSIARTFVIGEMAGSHGVKRPGGSALNAGQAGGLRAAEYIANVYGGNVPNYSKQQKEINDQVTSLVRKLNTWKESSGATAKAVISEIQSRMTTSGGHIRELGDTSKALQEAMALYKAIQKDGIRLAGLKSVIAAIQAEHLALASIGVLKAIVELLAQGSGSRGSHLVLAPDGVEIHADVIDQATGAPLRFKPENEKLRKSILRIELDPKAGDLFKCTTVTPRPVPTERKAFEPAWQDYREGKIYQA</sequence>
<dbReference type="Gene3D" id="3.50.50.60">
    <property type="entry name" value="FAD/NAD(P)-binding domain"/>
    <property type="match status" value="2"/>
</dbReference>
<protein>
    <submittedName>
        <fullName evidence="5">FAD-binding protein</fullName>
    </submittedName>
</protein>
<keyword evidence="2" id="KW-0285">Flavoprotein</keyword>
<dbReference type="GO" id="GO:0009055">
    <property type="term" value="F:electron transfer activity"/>
    <property type="evidence" value="ECO:0007669"/>
    <property type="project" value="TreeGrafter"/>
</dbReference>
<keyword evidence="3" id="KW-0560">Oxidoreductase</keyword>
<dbReference type="InterPro" id="IPR003953">
    <property type="entry name" value="FAD-dep_OxRdtase_2_FAD-bd"/>
</dbReference>
<dbReference type="GO" id="GO:0005886">
    <property type="term" value="C:plasma membrane"/>
    <property type="evidence" value="ECO:0007669"/>
    <property type="project" value="TreeGrafter"/>
</dbReference>
<dbReference type="Gene3D" id="3.90.700.10">
    <property type="entry name" value="Succinate dehydrogenase/fumarate reductase flavoprotein, catalytic domain"/>
    <property type="match status" value="1"/>
</dbReference>
<comment type="cofactor">
    <cofactor evidence="1">
        <name>FAD</name>
        <dbReference type="ChEBI" id="CHEBI:57692"/>
    </cofactor>
</comment>
<dbReference type="PANTHER" id="PTHR11632">
    <property type="entry name" value="SUCCINATE DEHYDROGENASE 2 FLAVOPROTEIN SUBUNIT"/>
    <property type="match status" value="1"/>
</dbReference>
<dbReference type="GO" id="GO:0000104">
    <property type="term" value="F:succinate dehydrogenase activity"/>
    <property type="evidence" value="ECO:0007669"/>
    <property type="project" value="TreeGrafter"/>
</dbReference>
<dbReference type="Proteomes" id="UP001431776">
    <property type="component" value="Unassembled WGS sequence"/>
</dbReference>
<keyword evidence="6" id="KW-1185">Reference proteome</keyword>
<dbReference type="SUPFAM" id="SSF51905">
    <property type="entry name" value="FAD/NAD(P)-binding domain"/>
    <property type="match status" value="1"/>
</dbReference>
<dbReference type="InterPro" id="IPR027477">
    <property type="entry name" value="Succ_DH/fumarate_Rdtase_cat_sf"/>
</dbReference>
<dbReference type="AlphaFoldDB" id="A0AAW6U0K4"/>
<dbReference type="InterPro" id="IPR030664">
    <property type="entry name" value="SdhA/FrdA/AprA"/>
</dbReference>